<organism evidence="2 3">
    <name type="scientific">Pseudocercospora fuligena</name>
    <dbReference type="NCBI Taxonomy" id="685502"/>
    <lineage>
        <taxon>Eukaryota</taxon>
        <taxon>Fungi</taxon>
        <taxon>Dikarya</taxon>
        <taxon>Ascomycota</taxon>
        <taxon>Pezizomycotina</taxon>
        <taxon>Dothideomycetes</taxon>
        <taxon>Dothideomycetidae</taxon>
        <taxon>Mycosphaerellales</taxon>
        <taxon>Mycosphaerellaceae</taxon>
        <taxon>Pseudocercospora</taxon>
    </lineage>
</organism>
<dbReference type="EMBL" id="JABCIY010000168">
    <property type="protein sequence ID" value="KAF7190896.1"/>
    <property type="molecule type" value="Genomic_DNA"/>
</dbReference>
<protein>
    <recommendedName>
        <fullName evidence="1">F-box domain-containing protein</fullName>
    </recommendedName>
</protein>
<feature type="domain" description="F-box" evidence="1">
    <location>
        <begin position="19"/>
        <end position="57"/>
    </location>
</feature>
<dbReference type="InterPro" id="IPR036047">
    <property type="entry name" value="F-box-like_dom_sf"/>
</dbReference>
<keyword evidence="3" id="KW-1185">Reference proteome</keyword>
<gene>
    <name evidence="2" type="ORF">HII31_08055</name>
</gene>
<dbReference type="OrthoDB" id="3630143at2759"/>
<dbReference type="Proteomes" id="UP000660729">
    <property type="component" value="Unassembled WGS sequence"/>
</dbReference>
<accession>A0A8H6RIY7</accession>
<comment type="caution">
    <text evidence="2">The sequence shown here is derived from an EMBL/GenBank/DDBJ whole genome shotgun (WGS) entry which is preliminary data.</text>
</comment>
<dbReference type="Gene3D" id="1.20.1280.50">
    <property type="match status" value="1"/>
</dbReference>
<evidence type="ECO:0000259" key="1">
    <source>
        <dbReference type="SMART" id="SM00256"/>
    </source>
</evidence>
<dbReference type="Pfam" id="PF00646">
    <property type="entry name" value="F-box"/>
    <property type="match status" value="1"/>
</dbReference>
<dbReference type="InterPro" id="IPR001810">
    <property type="entry name" value="F-box_dom"/>
</dbReference>
<reference evidence="2" key="1">
    <citation type="submission" date="2020-04" db="EMBL/GenBank/DDBJ databases">
        <title>Draft genome resource of the tomato pathogen Pseudocercospora fuligena.</title>
        <authorList>
            <person name="Zaccaron A."/>
        </authorList>
    </citation>
    <scope>NUCLEOTIDE SEQUENCE</scope>
    <source>
        <strain evidence="2">PF001</strain>
    </source>
</reference>
<proteinExistence type="predicted"/>
<evidence type="ECO:0000313" key="2">
    <source>
        <dbReference type="EMBL" id="KAF7190896.1"/>
    </source>
</evidence>
<dbReference type="SMART" id="SM00256">
    <property type="entry name" value="FBOX"/>
    <property type="match status" value="1"/>
</dbReference>
<dbReference type="AlphaFoldDB" id="A0A8H6RIY7"/>
<sequence>MDSHPSSHTGSAAAHVFGITELLEKIIMQLPTRNILTCQRVCRHFRDTVQGSICIRQLLLLEPPTGSLNLTTTPWRLPSCDQQLSCTDHIHVNPLFKGRRPPDPLKYMFICHDTYAKHYYIELWIKNTKQHYLEHGSWRQVYGSNVPLKVKVFRESGEKYEYKEYESMRLGEAVERFVADSAAGNSQVVGGW</sequence>
<evidence type="ECO:0000313" key="3">
    <source>
        <dbReference type="Proteomes" id="UP000660729"/>
    </source>
</evidence>
<name>A0A8H6RIY7_9PEZI</name>
<dbReference type="SUPFAM" id="SSF81383">
    <property type="entry name" value="F-box domain"/>
    <property type="match status" value="1"/>
</dbReference>